<dbReference type="PANTHER" id="PTHR11346">
    <property type="entry name" value="GALECTIN"/>
    <property type="match status" value="1"/>
</dbReference>
<proteinExistence type="predicted"/>
<accession>A0A7R8YP52</accession>
<evidence type="ECO:0000256" key="1">
    <source>
        <dbReference type="ARBA" id="ARBA00022734"/>
    </source>
</evidence>
<reference evidence="4 5" key="1">
    <citation type="submission" date="2020-11" db="EMBL/GenBank/DDBJ databases">
        <authorList>
            <person name="Wallbank WR R."/>
            <person name="Pardo Diaz C."/>
            <person name="Kozak K."/>
            <person name="Martin S."/>
            <person name="Jiggins C."/>
            <person name="Moest M."/>
            <person name="Warren A I."/>
            <person name="Generalovic N T."/>
            <person name="Byers J.R.P. K."/>
            <person name="Montejo-Kovacevich G."/>
            <person name="Yen C E."/>
        </authorList>
    </citation>
    <scope>NUCLEOTIDE SEQUENCE [LARGE SCALE GENOMIC DNA]</scope>
</reference>
<name>A0A7R8YP52_HERIL</name>
<dbReference type="InterPro" id="IPR013320">
    <property type="entry name" value="ConA-like_dom_sf"/>
</dbReference>
<dbReference type="GO" id="GO:0016936">
    <property type="term" value="F:galactoside binding"/>
    <property type="evidence" value="ECO:0007669"/>
    <property type="project" value="TreeGrafter"/>
</dbReference>
<dbReference type="CDD" id="cd00070">
    <property type="entry name" value="GLECT"/>
    <property type="match status" value="2"/>
</dbReference>
<dbReference type="EMBL" id="LR899009">
    <property type="protein sequence ID" value="CAD7080268.1"/>
    <property type="molecule type" value="Genomic_DNA"/>
</dbReference>
<protein>
    <recommendedName>
        <fullName evidence="2">Galectin</fullName>
    </recommendedName>
</protein>
<evidence type="ECO:0000259" key="3">
    <source>
        <dbReference type="PROSITE" id="PS51304"/>
    </source>
</evidence>
<dbReference type="Proteomes" id="UP000594454">
    <property type="component" value="Chromosome 1"/>
</dbReference>
<dbReference type="InterPro" id="IPR044156">
    <property type="entry name" value="Galectin-like"/>
</dbReference>
<dbReference type="SMART" id="SM00276">
    <property type="entry name" value="GLECT"/>
    <property type="match status" value="2"/>
</dbReference>
<dbReference type="AlphaFoldDB" id="A0A7R8YP52"/>
<dbReference type="FunFam" id="2.60.120.200:FF:000180">
    <property type="entry name" value="Galectin"/>
    <property type="match status" value="1"/>
</dbReference>
<keyword evidence="1 2" id="KW-0430">Lectin</keyword>
<dbReference type="Gene3D" id="2.60.120.200">
    <property type="match status" value="2"/>
</dbReference>
<evidence type="ECO:0000256" key="2">
    <source>
        <dbReference type="RuleBase" id="RU102079"/>
    </source>
</evidence>
<organism evidence="4 5">
    <name type="scientific">Hermetia illucens</name>
    <name type="common">Black soldier fly</name>
    <dbReference type="NCBI Taxonomy" id="343691"/>
    <lineage>
        <taxon>Eukaryota</taxon>
        <taxon>Metazoa</taxon>
        <taxon>Ecdysozoa</taxon>
        <taxon>Arthropoda</taxon>
        <taxon>Hexapoda</taxon>
        <taxon>Insecta</taxon>
        <taxon>Pterygota</taxon>
        <taxon>Neoptera</taxon>
        <taxon>Endopterygota</taxon>
        <taxon>Diptera</taxon>
        <taxon>Brachycera</taxon>
        <taxon>Stratiomyomorpha</taxon>
        <taxon>Stratiomyidae</taxon>
        <taxon>Hermetiinae</taxon>
        <taxon>Hermetia</taxon>
    </lineage>
</organism>
<evidence type="ECO:0000313" key="4">
    <source>
        <dbReference type="EMBL" id="CAD7080268.1"/>
    </source>
</evidence>
<dbReference type="SMART" id="SM00908">
    <property type="entry name" value="Gal-bind_lectin"/>
    <property type="match status" value="2"/>
</dbReference>
<sequence length="364" mass="41817">MCFRKIYEYFTRCICSNDDEGINESTFYEQIEPRVVFCNSNINELSEGVSFTITGKLVVNCERFSVNLVLNNPTRDVALHVNPRLPQNYIVRNCKIKNVWGTEEVTSALPFSLSRGSKFKMQILVTNTDYLISINGKHFASFRHRLPFNRVRIIEVKGDVENVSVDQDVVVKYPEILPTSAAIEIPRISDSKSLTSDYSKMDPSHSTFKEVESDYPVPFYGIFPDSLVDGKRLRIEGRVKILPHSFFINLQQGQQIWPHPTIAFHLNPRFANIGGKHVICRNSWIDGSWGHEERTEQQTDFMPGQHFTLTIVCTNSTYEVNLNRRIIAEYKHRVDPKVVDTIYIQGDIKLWDIALEDTPPAVLI</sequence>
<dbReference type="SUPFAM" id="SSF49899">
    <property type="entry name" value="Concanavalin A-like lectins/glucanases"/>
    <property type="match status" value="2"/>
</dbReference>
<gene>
    <name evidence="4" type="ORF">HERILL_LOCUS3432</name>
</gene>
<feature type="domain" description="Galectin" evidence="3">
    <location>
        <begin position="37"/>
        <end position="172"/>
    </location>
</feature>
<dbReference type="GO" id="GO:0030246">
    <property type="term" value="F:carbohydrate binding"/>
    <property type="evidence" value="ECO:0007669"/>
    <property type="project" value="UniProtKB-UniRule"/>
</dbReference>
<dbReference type="PANTHER" id="PTHR11346:SF185">
    <property type="entry name" value="GALECTIN"/>
    <property type="match status" value="1"/>
</dbReference>
<dbReference type="PROSITE" id="PS51304">
    <property type="entry name" value="GALECTIN"/>
    <property type="match status" value="2"/>
</dbReference>
<dbReference type="OrthoDB" id="5795596at2759"/>
<dbReference type="InterPro" id="IPR001079">
    <property type="entry name" value="Galectin_CRD"/>
</dbReference>
<keyword evidence="5" id="KW-1185">Reference proteome</keyword>
<feature type="domain" description="Galectin" evidence="3">
    <location>
        <begin position="219"/>
        <end position="356"/>
    </location>
</feature>
<dbReference type="Pfam" id="PF00337">
    <property type="entry name" value="Gal-bind_lectin"/>
    <property type="match status" value="2"/>
</dbReference>
<evidence type="ECO:0000313" key="5">
    <source>
        <dbReference type="Proteomes" id="UP000594454"/>
    </source>
</evidence>